<name>A0AA42CFF2_9PROT</name>
<reference evidence="4" key="1">
    <citation type="submission" date="2022-09" db="EMBL/GenBank/DDBJ databases">
        <title>Rhodovastum sp. nov. RN2-1 isolated from soil in Seongnam, South Korea.</title>
        <authorList>
            <person name="Le N.T."/>
        </authorList>
    </citation>
    <scope>NUCLEOTIDE SEQUENCE</scope>
    <source>
        <strain evidence="4">RN2-1</strain>
    </source>
</reference>
<reference evidence="4" key="2">
    <citation type="submission" date="2022-10" db="EMBL/GenBank/DDBJ databases">
        <authorList>
            <person name="Trinh H.N."/>
        </authorList>
    </citation>
    <scope>NUCLEOTIDE SEQUENCE</scope>
    <source>
        <strain evidence="4">RN2-1</strain>
    </source>
</reference>
<dbReference type="CDD" id="cd03808">
    <property type="entry name" value="GT4_CapM-like"/>
    <property type="match status" value="1"/>
</dbReference>
<protein>
    <submittedName>
        <fullName evidence="4">Glycosyltransferase family 4 protein</fullName>
    </submittedName>
</protein>
<accession>A0AA42CFF2</accession>
<dbReference type="InterPro" id="IPR001296">
    <property type="entry name" value="Glyco_trans_1"/>
</dbReference>
<dbReference type="GO" id="GO:0016757">
    <property type="term" value="F:glycosyltransferase activity"/>
    <property type="evidence" value="ECO:0007669"/>
    <property type="project" value="TreeGrafter"/>
</dbReference>
<evidence type="ECO:0000313" key="4">
    <source>
        <dbReference type="EMBL" id="MCW3474796.1"/>
    </source>
</evidence>
<dbReference type="RefSeq" id="WP_264713450.1">
    <property type="nucleotide sequence ID" value="NZ_JAPDNT010000005.1"/>
</dbReference>
<comment type="caution">
    <text evidence="4">The sequence shown here is derived from an EMBL/GenBank/DDBJ whole genome shotgun (WGS) entry which is preliminary data.</text>
</comment>
<feature type="domain" description="Glycosyl transferase family 1" evidence="2">
    <location>
        <begin position="211"/>
        <end position="372"/>
    </location>
</feature>
<evidence type="ECO:0000313" key="5">
    <source>
        <dbReference type="Proteomes" id="UP001165679"/>
    </source>
</evidence>
<evidence type="ECO:0000259" key="3">
    <source>
        <dbReference type="Pfam" id="PF13439"/>
    </source>
</evidence>
<dbReference type="PANTHER" id="PTHR12526:SF638">
    <property type="entry name" value="SPORE COAT PROTEIN SA"/>
    <property type="match status" value="1"/>
</dbReference>
<dbReference type="SUPFAM" id="SSF53756">
    <property type="entry name" value="UDP-Glycosyltransferase/glycogen phosphorylase"/>
    <property type="match status" value="1"/>
</dbReference>
<sequence length="434" mass="46653">MSRLAVLPGPVANARIRAPTAMHILCVGGEDHYLRIPFLLALQARGLRVTAAGTGEPAPFARAGLAYHRFHFDRFLNPLADRSGIAALKRLLASTRPDLVQSFDTKPNILVPLAARGVRDLLVVRTINGMGWVYSSRSPLALLLRPVQRVLHRLAARSTAATVFQNREDQAFFARHQMAGAGHSLLIPGSGVDIARVERDLAAGPSPAELRKTLGLGTAEVVVTVTRLTRQKGIPTLLEAAAQVHKARPGVRFLLVGPRESEGTLAVAQAEIDRHAPYVAALGQRSDVPALLRLADVFAFPTEYREGVPRALLEAGLAGLPIVATDMPGCNDVIRDGWNGFLVPPRAPHLLARRILDLLHDRQAARAMGVRAATLVRQEFGLELTVTRYCRLYSKLMHPRSVVEQVPASGIETGAAAAPPDLRDAADCAPAGGP</sequence>
<keyword evidence="5" id="KW-1185">Reference proteome</keyword>
<dbReference type="AlphaFoldDB" id="A0AA42CFF2"/>
<dbReference type="Gene3D" id="3.40.50.2000">
    <property type="entry name" value="Glycogen Phosphorylase B"/>
    <property type="match status" value="2"/>
</dbReference>
<dbReference type="EMBL" id="JAPDNT010000005">
    <property type="protein sequence ID" value="MCW3474796.1"/>
    <property type="molecule type" value="Genomic_DNA"/>
</dbReference>
<dbReference type="Proteomes" id="UP001165679">
    <property type="component" value="Unassembled WGS sequence"/>
</dbReference>
<evidence type="ECO:0000256" key="1">
    <source>
        <dbReference type="SAM" id="MobiDB-lite"/>
    </source>
</evidence>
<dbReference type="Pfam" id="PF00534">
    <property type="entry name" value="Glycos_transf_1"/>
    <property type="match status" value="1"/>
</dbReference>
<proteinExistence type="predicted"/>
<dbReference type="PANTHER" id="PTHR12526">
    <property type="entry name" value="GLYCOSYLTRANSFERASE"/>
    <property type="match status" value="1"/>
</dbReference>
<dbReference type="InterPro" id="IPR028098">
    <property type="entry name" value="Glyco_trans_4-like_N"/>
</dbReference>
<dbReference type="Pfam" id="PF13439">
    <property type="entry name" value="Glyco_transf_4"/>
    <property type="match status" value="1"/>
</dbReference>
<feature type="domain" description="Glycosyltransferase subfamily 4-like N-terminal" evidence="3">
    <location>
        <begin position="41"/>
        <end position="160"/>
    </location>
</feature>
<feature type="region of interest" description="Disordered" evidence="1">
    <location>
        <begin position="414"/>
        <end position="434"/>
    </location>
</feature>
<gene>
    <name evidence="4" type="ORF">OL599_09385</name>
</gene>
<organism evidence="4 5">
    <name type="scientific">Limobrevibacterium gyesilva</name>
    <dbReference type="NCBI Taxonomy" id="2991712"/>
    <lineage>
        <taxon>Bacteria</taxon>
        <taxon>Pseudomonadati</taxon>
        <taxon>Pseudomonadota</taxon>
        <taxon>Alphaproteobacteria</taxon>
        <taxon>Acetobacterales</taxon>
        <taxon>Acetobacteraceae</taxon>
        <taxon>Limobrevibacterium</taxon>
    </lineage>
</organism>
<evidence type="ECO:0000259" key="2">
    <source>
        <dbReference type="Pfam" id="PF00534"/>
    </source>
</evidence>